<keyword evidence="2" id="KW-1185">Reference proteome</keyword>
<name>A0A941EJ10_9ACTN</name>
<dbReference type="Proteomes" id="UP000675781">
    <property type="component" value="Unassembled WGS sequence"/>
</dbReference>
<evidence type="ECO:0000313" key="2">
    <source>
        <dbReference type="Proteomes" id="UP000675781"/>
    </source>
</evidence>
<dbReference type="EMBL" id="JAGSOG010000006">
    <property type="protein sequence ID" value="MBR7832116.1"/>
    <property type="molecule type" value="Genomic_DNA"/>
</dbReference>
<protein>
    <submittedName>
        <fullName evidence="1">Uncharacterized protein</fullName>
    </submittedName>
</protein>
<comment type="caution">
    <text evidence="1">The sequence shown here is derived from an EMBL/GenBank/DDBJ whole genome shotgun (WGS) entry which is preliminary data.</text>
</comment>
<sequence length="193" mass="21681">MDDADSAARNAYWDPIPTARQIVAGWQRGPNELSIGTGSWEDRGWLNVPGPFYAGETDTGLNGQVYAPGLVLCGGEWGMEFVYRQPQTPAEVETLLRVAWDEPMGGYAWDGDAHWNEGSVRAWWAERARVREWIDGEVRTRAKSPAHYDRESVPALRDFAAHLDGPLERRLRGYLFRLAEGRAPDDGARLPEL</sequence>
<evidence type="ECO:0000313" key="1">
    <source>
        <dbReference type="EMBL" id="MBR7832116.1"/>
    </source>
</evidence>
<gene>
    <name evidence="1" type="ORF">KDL01_02530</name>
</gene>
<organism evidence="1 2">
    <name type="scientific">Actinospica durhamensis</name>
    <dbReference type="NCBI Taxonomy" id="1508375"/>
    <lineage>
        <taxon>Bacteria</taxon>
        <taxon>Bacillati</taxon>
        <taxon>Actinomycetota</taxon>
        <taxon>Actinomycetes</taxon>
        <taxon>Catenulisporales</taxon>
        <taxon>Actinospicaceae</taxon>
        <taxon>Actinospica</taxon>
    </lineage>
</organism>
<accession>A0A941EJ10</accession>
<reference evidence="1" key="1">
    <citation type="submission" date="2021-04" db="EMBL/GenBank/DDBJ databases">
        <title>Genome based classification of Actinospica acidithermotolerans sp. nov., an actinobacterium isolated from an Indonesian hot spring.</title>
        <authorList>
            <person name="Kusuma A.B."/>
            <person name="Putra K.E."/>
            <person name="Nafisah S."/>
            <person name="Loh J."/>
            <person name="Nouioui I."/>
            <person name="Goodfellow M."/>
        </authorList>
    </citation>
    <scope>NUCLEOTIDE SEQUENCE</scope>
    <source>
        <strain evidence="1">CSCA 57</strain>
    </source>
</reference>
<proteinExistence type="predicted"/>
<dbReference type="AlphaFoldDB" id="A0A941EJ10"/>
<dbReference type="RefSeq" id="WP_212526650.1">
    <property type="nucleotide sequence ID" value="NZ_JAGSOG010000006.1"/>
</dbReference>